<dbReference type="InParanoid" id="A5DCH9"/>
<evidence type="ECO:0000313" key="2">
    <source>
        <dbReference type="EMBL" id="EDK36886.2"/>
    </source>
</evidence>
<gene>
    <name evidence="2" type="ORF">PGUG_00984</name>
</gene>
<name>A5DCH9_PICGU</name>
<keyword evidence="3" id="KW-1185">Reference proteome</keyword>
<dbReference type="SMART" id="SM00762">
    <property type="entry name" value="Cog4"/>
    <property type="match status" value="1"/>
</dbReference>
<evidence type="ECO:0000313" key="3">
    <source>
        <dbReference type="Proteomes" id="UP000001997"/>
    </source>
</evidence>
<protein>
    <recommendedName>
        <fullName evidence="1">COG4 transport protein middle alpha-helical bundle domain-containing protein</fullName>
    </recommendedName>
</protein>
<dbReference type="InterPro" id="IPR048684">
    <property type="entry name" value="COG4_C"/>
</dbReference>
<evidence type="ECO:0000259" key="1">
    <source>
        <dbReference type="SMART" id="SM00762"/>
    </source>
</evidence>
<dbReference type="FunCoup" id="A5DCH9">
    <property type="interactions" value="817"/>
</dbReference>
<dbReference type="Proteomes" id="UP000001997">
    <property type="component" value="Unassembled WGS sequence"/>
</dbReference>
<dbReference type="STRING" id="294746.A5DCH9"/>
<dbReference type="Pfam" id="PF08318">
    <property type="entry name" value="COG4_m"/>
    <property type="match status" value="1"/>
</dbReference>
<dbReference type="RefSeq" id="XP_001487607.2">
    <property type="nucleotide sequence ID" value="XM_001487557.1"/>
</dbReference>
<dbReference type="PANTHER" id="PTHR24016">
    <property type="entry name" value="CONSERVED OLIGOMERIC GOLGI COMPLEX SUBUNIT 4"/>
    <property type="match status" value="1"/>
</dbReference>
<dbReference type="eggNOG" id="KOG0412">
    <property type="taxonomic scope" value="Eukaryota"/>
</dbReference>
<dbReference type="Gene3D" id="1.20.58.1970">
    <property type="match status" value="1"/>
</dbReference>
<dbReference type="VEuPathDB" id="FungiDB:PGUG_00984"/>
<dbReference type="InterPro" id="IPR013167">
    <property type="entry name" value="COG4_M"/>
</dbReference>
<dbReference type="KEGG" id="pgu:PGUG_00984"/>
<dbReference type="AlphaFoldDB" id="A5DCH9"/>
<dbReference type="OMA" id="DINEWEH"/>
<proteinExistence type="predicted"/>
<dbReference type="PANTHER" id="PTHR24016:SF0">
    <property type="entry name" value="CONSERVED OLIGOMERIC GOLGI COMPLEX SUBUNIT 4"/>
    <property type="match status" value="1"/>
</dbReference>
<reference evidence="2 3" key="1">
    <citation type="journal article" date="2009" name="Nature">
        <title>Evolution of pathogenicity and sexual reproduction in eight Candida genomes.</title>
        <authorList>
            <person name="Butler G."/>
            <person name="Rasmussen M.D."/>
            <person name="Lin M.F."/>
            <person name="Santos M.A."/>
            <person name="Sakthikumar S."/>
            <person name="Munro C.A."/>
            <person name="Rheinbay E."/>
            <person name="Grabherr M."/>
            <person name="Forche A."/>
            <person name="Reedy J.L."/>
            <person name="Agrafioti I."/>
            <person name="Arnaud M.B."/>
            <person name="Bates S."/>
            <person name="Brown A.J."/>
            <person name="Brunke S."/>
            <person name="Costanzo M.C."/>
            <person name="Fitzpatrick D.A."/>
            <person name="de Groot P.W."/>
            <person name="Harris D."/>
            <person name="Hoyer L.L."/>
            <person name="Hube B."/>
            <person name="Klis F.M."/>
            <person name="Kodira C."/>
            <person name="Lennard N."/>
            <person name="Logue M.E."/>
            <person name="Martin R."/>
            <person name="Neiman A.M."/>
            <person name="Nikolaou E."/>
            <person name="Quail M.A."/>
            <person name="Quinn J."/>
            <person name="Santos M.C."/>
            <person name="Schmitzberger F.F."/>
            <person name="Sherlock G."/>
            <person name="Shah P."/>
            <person name="Silverstein K.A."/>
            <person name="Skrzypek M.S."/>
            <person name="Soll D."/>
            <person name="Staggs R."/>
            <person name="Stansfield I."/>
            <person name="Stumpf M.P."/>
            <person name="Sudbery P.E."/>
            <person name="Srikantha T."/>
            <person name="Zeng Q."/>
            <person name="Berman J."/>
            <person name="Berriman M."/>
            <person name="Heitman J."/>
            <person name="Gow N.A."/>
            <person name="Lorenz M.C."/>
            <person name="Birren B.W."/>
            <person name="Kellis M."/>
            <person name="Cuomo C.A."/>
        </authorList>
    </citation>
    <scope>NUCLEOTIDE SEQUENCE [LARGE SCALE GENOMIC DNA]</scope>
    <source>
        <strain evidence="3">ATCC 6260 / CBS 566 / DSM 6381 / JCM 1539 / NBRC 10279 / NRRL Y-324</strain>
    </source>
</reference>
<accession>A5DCH9</accession>
<organism evidence="2 3">
    <name type="scientific">Meyerozyma guilliermondii (strain ATCC 6260 / CBS 566 / DSM 6381 / JCM 1539 / NBRC 10279 / NRRL Y-324)</name>
    <name type="common">Yeast</name>
    <name type="synonym">Candida guilliermondii</name>
    <dbReference type="NCBI Taxonomy" id="294746"/>
    <lineage>
        <taxon>Eukaryota</taxon>
        <taxon>Fungi</taxon>
        <taxon>Dikarya</taxon>
        <taxon>Ascomycota</taxon>
        <taxon>Saccharomycotina</taxon>
        <taxon>Pichiomycetes</taxon>
        <taxon>Debaryomycetaceae</taxon>
        <taxon>Meyerozyma</taxon>
    </lineage>
</organism>
<dbReference type="EMBL" id="CH408155">
    <property type="protein sequence ID" value="EDK36886.2"/>
    <property type="molecule type" value="Genomic_DNA"/>
</dbReference>
<dbReference type="Pfam" id="PF20662">
    <property type="entry name" value="COG4_C"/>
    <property type="match status" value="1"/>
</dbReference>
<dbReference type="InterPro" id="IPR048682">
    <property type="entry name" value="COG4"/>
</dbReference>
<dbReference type="OrthoDB" id="47059at2759"/>
<feature type="domain" description="COG4 transport protein middle alpha-helical bundle" evidence="1">
    <location>
        <begin position="1"/>
        <end position="247"/>
    </location>
</feature>
<dbReference type="GeneID" id="5129258"/>
<sequence>MNLLENISVMLMQHGPLILKHYNATFTEPLSYVVAKIQGEIDSQVGLIADTFYDVRRFPKVIQDISLYTFPHLRHRQEPHHEPQFQDSADIVNLIEIGDLMNELATILHQWSLYCRFVAVKYFSTSTESPLVPEIIQKSNFTAKVTSKLLPAFESLCSFYFRRSLEKALTIEELPSLDPLLRATHVSVSPEQVPCSSVIEDITIVLNNTLQNVLDSAHPSAVKKFIGVCFEVIQRDLVNGFFIKSINENQPRYNSSLVLVTASDTSNVTSPGASRSGTPAPEGLGFFKGASSALGNVVGTGAVVTTASANPERLKNFVLYLNTVAVGQEYFNKIITKLADSSFLSKAFPFGSDNEKVASILKTDFLDPFNTISHKIIQDSLVNLYNQSFKSKLLVMVNECFPEVNETNYVVYSANILNDTSSLVRFASSWQATIRPYKQTFHKNLVYQKLVKLLVVNLANLLELKFLAVLRKFKINELGSLKLEKDLSSIINEVCEDSYELREKFVRVTQLVLLVGMDDEEYELSIKEGEDDGINWVLTPLERKQGRGYRI</sequence>
<dbReference type="HOGENOM" id="CLU_014853_3_1_1"/>